<reference evidence="1" key="1">
    <citation type="submission" date="2021-02" db="EMBL/GenBank/DDBJ databases">
        <authorList>
            <person name="Dougan E. K."/>
            <person name="Rhodes N."/>
            <person name="Thang M."/>
            <person name="Chan C."/>
        </authorList>
    </citation>
    <scope>NUCLEOTIDE SEQUENCE</scope>
</reference>
<evidence type="ECO:0000313" key="1">
    <source>
        <dbReference type="EMBL" id="CAE7502663.1"/>
    </source>
</evidence>
<dbReference type="EMBL" id="CAJNJA010022942">
    <property type="protein sequence ID" value="CAE7502663.1"/>
    <property type="molecule type" value="Genomic_DNA"/>
</dbReference>
<gene>
    <name evidence="1" type="ORF">SNEC2469_LOCUS14321</name>
</gene>
<feature type="non-terminal residue" evidence="1">
    <location>
        <position position="135"/>
    </location>
</feature>
<dbReference type="AlphaFoldDB" id="A0A812SZ44"/>
<proteinExistence type="predicted"/>
<keyword evidence="2" id="KW-1185">Reference proteome</keyword>
<accession>A0A812SZ44</accession>
<dbReference type="SUPFAM" id="SSF52540">
    <property type="entry name" value="P-loop containing nucleoside triphosphate hydrolases"/>
    <property type="match status" value="1"/>
</dbReference>
<evidence type="ECO:0000313" key="2">
    <source>
        <dbReference type="Proteomes" id="UP000601435"/>
    </source>
</evidence>
<sequence length="135" mass="15169">ALGLSTIRRAGRVVDDLSLEDIIANWLAGEERQCHDWRNYFEKYGIGKDAYRVMQFEEILADPRKALTELFEWLGVPAEDSALRFIQGKVSKDANEKHFGLYCARRPGLGFTESRGAGDAKLGLLRGSVEYCGAR</sequence>
<dbReference type="Proteomes" id="UP000601435">
    <property type="component" value="Unassembled WGS sequence"/>
</dbReference>
<protein>
    <submittedName>
        <fullName evidence="1">Uncharacterized protein</fullName>
    </submittedName>
</protein>
<dbReference type="InterPro" id="IPR027417">
    <property type="entry name" value="P-loop_NTPase"/>
</dbReference>
<comment type="caution">
    <text evidence="1">The sequence shown here is derived from an EMBL/GenBank/DDBJ whole genome shotgun (WGS) entry which is preliminary data.</text>
</comment>
<name>A0A812SZ44_9DINO</name>
<dbReference type="Gene3D" id="3.40.50.300">
    <property type="entry name" value="P-loop containing nucleotide triphosphate hydrolases"/>
    <property type="match status" value="1"/>
</dbReference>
<dbReference type="OrthoDB" id="425519at2759"/>
<organism evidence="1 2">
    <name type="scientific">Symbiodinium necroappetens</name>
    <dbReference type="NCBI Taxonomy" id="1628268"/>
    <lineage>
        <taxon>Eukaryota</taxon>
        <taxon>Sar</taxon>
        <taxon>Alveolata</taxon>
        <taxon>Dinophyceae</taxon>
        <taxon>Suessiales</taxon>
        <taxon>Symbiodiniaceae</taxon>
        <taxon>Symbiodinium</taxon>
    </lineage>
</organism>